<feature type="region of interest" description="Disordered" evidence="2">
    <location>
        <begin position="1"/>
        <end position="70"/>
    </location>
</feature>
<reference evidence="3" key="3">
    <citation type="submission" date="2025-09" db="UniProtKB">
        <authorList>
            <consortium name="Ensembl"/>
        </authorList>
    </citation>
    <scope>IDENTIFICATION</scope>
</reference>
<feature type="coiled-coil region" evidence="1">
    <location>
        <begin position="230"/>
        <end position="257"/>
    </location>
</feature>
<evidence type="ECO:0000313" key="4">
    <source>
        <dbReference type="Proteomes" id="UP000007635"/>
    </source>
</evidence>
<feature type="coiled-coil region" evidence="1">
    <location>
        <begin position="127"/>
        <end position="154"/>
    </location>
</feature>
<dbReference type="GeneTree" id="ENSGT00390000009400"/>
<evidence type="ECO:0000256" key="2">
    <source>
        <dbReference type="SAM" id="MobiDB-lite"/>
    </source>
</evidence>
<dbReference type="GO" id="GO:0043001">
    <property type="term" value="P:Golgi to plasma membrane protein transport"/>
    <property type="evidence" value="ECO:0007669"/>
    <property type="project" value="InterPro"/>
</dbReference>
<dbReference type="PANTHER" id="PTHR13066:SF2">
    <property type="entry name" value="GOLGIN-45"/>
    <property type="match status" value="1"/>
</dbReference>
<dbReference type="InterPro" id="IPR013183">
    <property type="entry name" value="Hsk3-like"/>
</dbReference>
<keyword evidence="1" id="KW-0175">Coiled coil</keyword>
<organism evidence="3 4">
    <name type="scientific">Gasterosteus aculeatus aculeatus</name>
    <name type="common">three-spined stickleback</name>
    <dbReference type="NCBI Taxonomy" id="481459"/>
    <lineage>
        <taxon>Eukaryota</taxon>
        <taxon>Metazoa</taxon>
        <taxon>Chordata</taxon>
        <taxon>Craniata</taxon>
        <taxon>Vertebrata</taxon>
        <taxon>Euteleostomi</taxon>
        <taxon>Actinopterygii</taxon>
        <taxon>Neopterygii</taxon>
        <taxon>Teleostei</taxon>
        <taxon>Neoteleostei</taxon>
        <taxon>Acanthomorphata</taxon>
        <taxon>Eupercaria</taxon>
        <taxon>Perciformes</taxon>
        <taxon>Cottioidei</taxon>
        <taxon>Gasterosteales</taxon>
        <taxon>Gasterosteidae</taxon>
        <taxon>Gasterosteus</taxon>
    </lineage>
</organism>
<reference evidence="3" key="2">
    <citation type="submission" date="2025-08" db="UniProtKB">
        <authorList>
            <consortium name="Ensembl"/>
        </authorList>
    </citation>
    <scope>IDENTIFICATION</scope>
</reference>
<dbReference type="AlphaFoldDB" id="G3PRC6"/>
<accession>G3PRC6</accession>
<dbReference type="GeneID" id="120831344"/>
<dbReference type="InterPro" id="IPR027095">
    <property type="entry name" value="Golgin-45"/>
</dbReference>
<dbReference type="GO" id="GO:0000139">
    <property type="term" value="C:Golgi membrane"/>
    <property type="evidence" value="ECO:0007669"/>
    <property type="project" value="TreeGrafter"/>
</dbReference>
<dbReference type="Proteomes" id="UP000007635">
    <property type="component" value="Chromosome II"/>
</dbReference>
<dbReference type="GO" id="GO:0007030">
    <property type="term" value="P:Golgi organization"/>
    <property type="evidence" value="ECO:0007669"/>
    <property type="project" value="Ensembl"/>
</dbReference>
<dbReference type="KEGG" id="gat:120831344"/>
<evidence type="ECO:0000256" key="1">
    <source>
        <dbReference type="SAM" id="Coils"/>
    </source>
</evidence>
<dbReference type="Bgee" id="ENSGACG00000015283">
    <property type="expression patterns" value="Expressed in embryo and 13 other cell types or tissues"/>
</dbReference>
<keyword evidence="4" id="KW-1185">Reference proteome</keyword>
<evidence type="ECO:0000313" key="3">
    <source>
        <dbReference type="Ensembl" id="ENSGACP00000020161.2"/>
    </source>
</evidence>
<name>G3PRC6_GASAC</name>
<dbReference type="Pfam" id="PF08227">
    <property type="entry name" value="DASH_Hsk3"/>
    <property type="match status" value="1"/>
</dbReference>
<dbReference type="GO" id="GO:0007160">
    <property type="term" value="P:cell-matrix adhesion"/>
    <property type="evidence" value="ECO:0007669"/>
    <property type="project" value="Ensembl"/>
</dbReference>
<dbReference type="PANTHER" id="PTHR13066">
    <property type="entry name" value="BASIC LEUCINE ZIPPER NUCLEAR FACTOR 1 BLZF1 PROTEIN"/>
    <property type="match status" value="1"/>
</dbReference>
<dbReference type="Ensembl" id="ENSGACT00000020200.2">
    <property type="protein sequence ID" value="ENSGACP00000020161.2"/>
    <property type="gene ID" value="ENSGACG00000015283.2"/>
</dbReference>
<feature type="region of interest" description="Disordered" evidence="2">
    <location>
        <begin position="101"/>
        <end position="126"/>
    </location>
</feature>
<reference evidence="3 4" key="1">
    <citation type="journal article" date="2021" name="G3 (Bethesda)">
        <title>Improved contiguity of the threespine stickleback genome using long-read sequencing.</title>
        <authorList>
            <person name="Nath S."/>
            <person name="Shaw D.E."/>
            <person name="White M.A."/>
        </authorList>
    </citation>
    <scope>NUCLEOTIDE SEQUENCE [LARGE SCALE GENOMIC DNA]</scope>
    <source>
        <strain evidence="3 4">Lake Benthic</strain>
    </source>
</reference>
<sequence length="407" mass="44495">MTAAVRGPTGVPIRGAGDGMETEKPPTAILEVNTDTPPPPGPPAVSLLKVASPKRSPKSTQPAPPAAPQPLGVLYLGKVSREACTEVEAVRILIPRSAISRHTRTGPAEGKGEAGQQGQGSPPLPLVEDWRGQMEKLQNSERRLLQDKEGLSNQLRVQTEVNRELKKLLVASVGDDLQYHFERLSREKNHLILENEALGRSLAHTAEQLERMSIQCDVWRSKFLASRVMAEELTSARAALQRQTREAQGAIQDLLSEREEFSSDMVLTHRSLEQLLVSLQWGRQQTYYPSAQPLSTGELAAANHKLAVAINSHLLGNTSSSISVVKSSTVTAELLCSTPAEKMAEKVLKILDPISCSENQEDPPLTDSSPSSFLSSKKSIGRFHPYTRYENITFNCCERCSGDILVL</sequence>
<proteinExistence type="predicted"/>
<protein>
    <submittedName>
        <fullName evidence="3">Basic leucine zipper nuclear factor 1</fullName>
    </submittedName>
</protein>
<dbReference type="RefSeq" id="XP_040052672.1">
    <property type="nucleotide sequence ID" value="XM_040196738.1"/>
</dbReference>
<dbReference type="GO" id="GO:0060415">
    <property type="term" value="P:muscle tissue morphogenesis"/>
    <property type="evidence" value="ECO:0007669"/>
    <property type="project" value="Ensembl"/>
</dbReference>
<dbReference type="CTD" id="8548"/>